<proteinExistence type="predicted"/>
<organism evidence="1 2">
    <name type="scientific">Lactobacillus helveticus</name>
    <name type="common">Lactobacillus suntoryeus</name>
    <dbReference type="NCBI Taxonomy" id="1587"/>
    <lineage>
        <taxon>Bacteria</taxon>
        <taxon>Bacillati</taxon>
        <taxon>Bacillota</taxon>
        <taxon>Bacilli</taxon>
        <taxon>Lactobacillales</taxon>
        <taxon>Lactobacillaceae</taxon>
        <taxon>Lactobacillus</taxon>
    </lineage>
</organism>
<dbReference type="Proteomes" id="UP000430466">
    <property type="component" value="Unassembled WGS sequence"/>
</dbReference>
<evidence type="ECO:0000313" key="1">
    <source>
        <dbReference type="EMBL" id="MPW14084.1"/>
    </source>
</evidence>
<gene>
    <name evidence="1" type="ORF">GDZ32_03445</name>
</gene>
<reference evidence="1 2" key="1">
    <citation type="submission" date="2019-10" db="EMBL/GenBank/DDBJ databases">
        <title>Draft genome sequences of Lactobacillus strains.</title>
        <authorList>
            <person name="Cho G.-S."/>
            <person name="Fagbemigun O."/>
            <person name="Brinks E."/>
            <person name="Franz C.M.A.P."/>
        </authorList>
    </citation>
    <scope>NUCLEOTIDE SEQUENCE [LARGE SCALE GENOMIC DNA]</scope>
    <source>
        <strain evidence="1 2">313</strain>
    </source>
</reference>
<comment type="caution">
    <text evidence="1">The sequence shown here is derived from an EMBL/GenBank/DDBJ whole genome shotgun (WGS) entry which is preliminary data.</text>
</comment>
<sequence length="183" mass="21671">MIIINDGNYGIYSTDTDPESFFKLLFNLIIQETYKETFDQGYISPRVILDVLHKNIDSKNDFAKKYYDYGKLTTVEINLDKKPNLLLGHRIKNEAIQLQRKLNQATSLGLEGNYLIFLNADDQIYTLKDNEDRDLVLVFLYFMDSCKKYKLNPYRILRALRQRVFNLRQKMLLVTFKMSFINL</sequence>
<protein>
    <submittedName>
        <fullName evidence="1">Uncharacterized protein</fullName>
    </submittedName>
</protein>
<dbReference type="AlphaFoldDB" id="A0A6A7K1F6"/>
<accession>A0A6A7K1F6</accession>
<dbReference type="RefSeq" id="WP_152723646.1">
    <property type="nucleotide sequence ID" value="NZ_WHOE01000021.1"/>
</dbReference>
<evidence type="ECO:0000313" key="2">
    <source>
        <dbReference type="Proteomes" id="UP000430466"/>
    </source>
</evidence>
<name>A0A6A7K1F6_LACHE</name>
<dbReference type="EMBL" id="WHOE01000021">
    <property type="protein sequence ID" value="MPW14084.1"/>
    <property type="molecule type" value="Genomic_DNA"/>
</dbReference>